<dbReference type="RefSeq" id="WP_087455597.1">
    <property type="nucleotide sequence ID" value="NZ_CP021434.1"/>
</dbReference>
<feature type="domain" description="HTH tetR-type" evidence="3">
    <location>
        <begin position="11"/>
        <end position="71"/>
    </location>
</feature>
<protein>
    <recommendedName>
        <fullName evidence="3">HTH tetR-type domain-containing protein</fullName>
    </recommendedName>
</protein>
<dbReference type="Proteomes" id="UP000195437">
    <property type="component" value="Chromosome"/>
</dbReference>
<dbReference type="SUPFAM" id="SSF46689">
    <property type="entry name" value="Homeodomain-like"/>
    <property type="match status" value="1"/>
</dbReference>
<evidence type="ECO:0000313" key="5">
    <source>
        <dbReference type="Proteomes" id="UP000195437"/>
    </source>
</evidence>
<gene>
    <name evidence="4" type="ORF">CBW65_03410</name>
</gene>
<dbReference type="PRINTS" id="PR00455">
    <property type="entry name" value="HTHTETR"/>
</dbReference>
<keyword evidence="1 2" id="KW-0238">DNA-binding</keyword>
<reference evidence="5" key="1">
    <citation type="submission" date="2017-05" db="EMBL/GenBank/DDBJ databases">
        <authorList>
            <person name="Sung H."/>
        </authorList>
    </citation>
    <scope>NUCLEOTIDE SEQUENCE [LARGE SCALE GENOMIC DNA]</scope>
    <source>
        <strain evidence="5">AR23208</strain>
    </source>
</reference>
<dbReference type="PROSITE" id="PS50977">
    <property type="entry name" value="HTH_TETR_2"/>
    <property type="match status" value="1"/>
</dbReference>
<keyword evidence="5" id="KW-1185">Reference proteome</keyword>
<dbReference type="InterPro" id="IPR050624">
    <property type="entry name" value="HTH-type_Tx_Regulator"/>
</dbReference>
<dbReference type="PANTHER" id="PTHR43479:SF11">
    <property type="entry name" value="ACREF_ENVCD OPERON REPRESSOR-RELATED"/>
    <property type="match status" value="1"/>
</dbReference>
<dbReference type="InterPro" id="IPR009057">
    <property type="entry name" value="Homeodomain-like_sf"/>
</dbReference>
<dbReference type="OrthoDB" id="9812993at2"/>
<dbReference type="Pfam" id="PF00440">
    <property type="entry name" value="TetR_N"/>
    <property type="match status" value="1"/>
</dbReference>
<sequence>MVKAFQDREKELLRERLLEKGRELFHQYGLKKTNIRELTAAVGIAQGSFYLFFGSKEELYFEILQEEEQTLKARLQADVFAHGEPGKEQFKRFLLHGMQLVEENAILRRVFLEDEYELMVRKLPPELIEQHIAADEDAFAPLIRAWQAAGYMQGVSAEAATGAVRAFFLTSLHKKEIGEEIFAETQELLAECLAVGLMRKGGEVL</sequence>
<evidence type="ECO:0000256" key="1">
    <source>
        <dbReference type="ARBA" id="ARBA00023125"/>
    </source>
</evidence>
<accession>A0A1Y0IIT3</accession>
<name>A0A1Y0IIT3_9BACL</name>
<evidence type="ECO:0000259" key="3">
    <source>
        <dbReference type="PROSITE" id="PS50977"/>
    </source>
</evidence>
<dbReference type="Gene3D" id="1.10.357.10">
    <property type="entry name" value="Tetracycline Repressor, domain 2"/>
    <property type="match status" value="1"/>
</dbReference>
<evidence type="ECO:0000313" key="4">
    <source>
        <dbReference type="EMBL" id="ARU60210.1"/>
    </source>
</evidence>
<dbReference type="EMBL" id="CP021434">
    <property type="protein sequence ID" value="ARU60210.1"/>
    <property type="molecule type" value="Genomic_DNA"/>
</dbReference>
<proteinExistence type="predicted"/>
<dbReference type="KEGG" id="tum:CBW65_03410"/>
<dbReference type="GO" id="GO:0003677">
    <property type="term" value="F:DNA binding"/>
    <property type="evidence" value="ECO:0007669"/>
    <property type="project" value="UniProtKB-UniRule"/>
</dbReference>
<dbReference type="AlphaFoldDB" id="A0A1Y0IIT3"/>
<dbReference type="PANTHER" id="PTHR43479">
    <property type="entry name" value="ACREF/ENVCD OPERON REPRESSOR-RELATED"/>
    <property type="match status" value="1"/>
</dbReference>
<evidence type="ECO:0000256" key="2">
    <source>
        <dbReference type="PROSITE-ProRule" id="PRU00335"/>
    </source>
</evidence>
<dbReference type="InterPro" id="IPR001647">
    <property type="entry name" value="HTH_TetR"/>
</dbReference>
<feature type="DNA-binding region" description="H-T-H motif" evidence="2">
    <location>
        <begin position="34"/>
        <end position="53"/>
    </location>
</feature>
<organism evidence="4 5">
    <name type="scientific">Tumebacillus avium</name>
    <dbReference type="NCBI Taxonomy" id="1903704"/>
    <lineage>
        <taxon>Bacteria</taxon>
        <taxon>Bacillati</taxon>
        <taxon>Bacillota</taxon>
        <taxon>Bacilli</taxon>
        <taxon>Bacillales</taxon>
        <taxon>Alicyclobacillaceae</taxon>
        <taxon>Tumebacillus</taxon>
    </lineage>
</organism>